<sequence>MGKRSKRHVRLSSAAAAAQAGGASMTAAEVVHAFKHAMAHSLGPAPPQSARPGSKRIAERRALATSANVRVGAAPSPVKAAASNGVKPVRTIKPPSKKAITSLTRHASAPMLPTAVATVGAHPRESSKENDAHQRKTTKNYAKLRDIVTADGSDLGVLRSPLRRIDACSAGAKPHNAKTPSAGKTPSRLRRTESASKTPAAAGGDSPGAADWDDIDVSVVTVTPAPSSGADAEMESEIGAVVALAAMSGGKEAPAMAMSGGGVDAGPPNPRRSVFVPAATPFRAPAPVQMTPRCPPPPSFFEFKRPSPVSSPSLGVEDEPSATPGPGPLGKRKTSPTTRSVVSTDIATDLEAARAAVALGRWRAAYAVRQSERRSERRAERLVSLLREQAGEFDAQSAKFREKLSGAKSELRDAKGREEELRAALTASQMDVDDLTELVGSVTRKSAKTAWRLAARAGVERCKRIKVEEEVAASAHRRRMDKQSAEEDQAAVDKLNDTLGDVSRALAATRAELEVAMAAQVKGELKDSLRAKVAEELRRELRESTMAELRREAREEAEEERRVAGGYARLAAIGAAAARAGGGMVTPAAALGAPSFPPFSTGLQSSGMLRTPGNAFGGAMHPYARMFPDASGRIPPTRQSQQSMMTAPDPEPSPKERTAAAVDEADIAAAVAVVRECDRKVLGAALGPGVEYTPSEQLATLALQTAAKSRSPLNVLKGVDPGRLVRVHERAMEALAVSVEETARDLFSPITALTPSLAGGSVTATVVPPIGAGERRDGHELNTSREREARGNAKGGWGAWLNFSV</sequence>
<keyword evidence="3" id="KW-1185">Reference proteome</keyword>
<dbReference type="InParanoid" id="C1EFR1"/>
<protein>
    <submittedName>
        <fullName evidence="2">Uncharacterized protein</fullName>
    </submittedName>
</protein>
<dbReference type="GeneID" id="8248567"/>
<feature type="region of interest" description="Disordered" evidence="1">
    <location>
        <begin position="67"/>
        <end position="104"/>
    </location>
</feature>
<gene>
    <name evidence="2" type="ORF">MICPUN_63370</name>
</gene>
<feature type="compositionally biased region" description="Low complexity" evidence="1">
    <location>
        <begin position="200"/>
        <end position="210"/>
    </location>
</feature>
<evidence type="ECO:0000256" key="1">
    <source>
        <dbReference type="SAM" id="MobiDB-lite"/>
    </source>
</evidence>
<feature type="region of interest" description="Disordered" evidence="1">
    <location>
        <begin position="1"/>
        <end position="26"/>
    </location>
</feature>
<evidence type="ECO:0000313" key="3">
    <source>
        <dbReference type="Proteomes" id="UP000002009"/>
    </source>
</evidence>
<feature type="region of interest" description="Disordered" evidence="1">
    <location>
        <begin position="168"/>
        <end position="213"/>
    </location>
</feature>
<accession>C1EFR1</accession>
<organism evidence="2 3">
    <name type="scientific">Micromonas commoda (strain RCC299 / NOUM17 / CCMP2709)</name>
    <name type="common">Picoplanktonic green alga</name>
    <dbReference type="NCBI Taxonomy" id="296587"/>
    <lineage>
        <taxon>Eukaryota</taxon>
        <taxon>Viridiplantae</taxon>
        <taxon>Chlorophyta</taxon>
        <taxon>Mamiellophyceae</taxon>
        <taxon>Mamiellales</taxon>
        <taxon>Mamiellaceae</taxon>
        <taxon>Micromonas</taxon>
    </lineage>
</organism>
<dbReference type="Proteomes" id="UP000002009">
    <property type="component" value="Chromosome 13"/>
</dbReference>
<dbReference type="RefSeq" id="XP_002505384.1">
    <property type="nucleotide sequence ID" value="XM_002505338.1"/>
</dbReference>
<dbReference type="EMBL" id="CP001331">
    <property type="protein sequence ID" value="ACO66642.1"/>
    <property type="molecule type" value="Genomic_DNA"/>
</dbReference>
<feature type="region of interest" description="Disordered" evidence="1">
    <location>
        <begin position="768"/>
        <end position="790"/>
    </location>
</feature>
<feature type="compositionally biased region" description="Basic and acidic residues" evidence="1">
    <location>
        <begin position="773"/>
        <end position="790"/>
    </location>
</feature>
<feature type="region of interest" description="Disordered" evidence="1">
    <location>
        <begin position="39"/>
        <end position="58"/>
    </location>
</feature>
<dbReference type="KEGG" id="mis:MICPUN_63370"/>
<name>C1EFR1_MICCC</name>
<dbReference type="AlphaFoldDB" id="C1EFR1"/>
<feature type="region of interest" description="Disordered" evidence="1">
    <location>
        <begin position="634"/>
        <end position="656"/>
    </location>
</feature>
<evidence type="ECO:0000313" key="2">
    <source>
        <dbReference type="EMBL" id="ACO66642.1"/>
    </source>
</evidence>
<feature type="compositionally biased region" description="Basic residues" evidence="1">
    <location>
        <begin position="1"/>
        <end position="10"/>
    </location>
</feature>
<proteinExistence type="predicted"/>
<feature type="compositionally biased region" description="Low complexity" evidence="1">
    <location>
        <begin position="12"/>
        <end position="26"/>
    </location>
</feature>
<reference evidence="2 3" key="1">
    <citation type="journal article" date="2009" name="Science">
        <title>Green evolution and dynamic adaptations revealed by genomes of the marine picoeukaryotes Micromonas.</title>
        <authorList>
            <person name="Worden A.Z."/>
            <person name="Lee J.H."/>
            <person name="Mock T."/>
            <person name="Rouze P."/>
            <person name="Simmons M.P."/>
            <person name="Aerts A.L."/>
            <person name="Allen A.E."/>
            <person name="Cuvelier M.L."/>
            <person name="Derelle E."/>
            <person name="Everett M.V."/>
            <person name="Foulon E."/>
            <person name="Grimwood J."/>
            <person name="Gundlach H."/>
            <person name="Henrissat B."/>
            <person name="Napoli C."/>
            <person name="McDonald S.M."/>
            <person name="Parker M.S."/>
            <person name="Rombauts S."/>
            <person name="Salamov A."/>
            <person name="Von Dassow P."/>
            <person name="Badger J.H."/>
            <person name="Coutinho P.M."/>
            <person name="Demir E."/>
            <person name="Dubchak I."/>
            <person name="Gentemann C."/>
            <person name="Eikrem W."/>
            <person name="Gready J.E."/>
            <person name="John U."/>
            <person name="Lanier W."/>
            <person name="Lindquist E.A."/>
            <person name="Lucas S."/>
            <person name="Mayer K.F."/>
            <person name="Moreau H."/>
            <person name="Not F."/>
            <person name="Otillar R."/>
            <person name="Panaud O."/>
            <person name="Pangilinan J."/>
            <person name="Paulsen I."/>
            <person name="Piegu B."/>
            <person name="Poliakov A."/>
            <person name="Robbens S."/>
            <person name="Schmutz J."/>
            <person name="Toulza E."/>
            <person name="Wyss T."/>
            <person name="Zelensky A."/>
            <person name="Zhou K."/>
            <person name="Armbrust E.V."/>
            <person name="Bhattacharya D."/>
            <person name="Goodenough U.W."/>
            <person name="Van de Peer Y."/>
            <person name="Grigoriev I.V."/>
        </authorList>
    </citation>
    <scope>NUCLEOTIDE SEQUENCE [LARGE SCALE GENOMIC DNA]</scope>
    <source>
        <strain evidence="3">RCC299 / NOUM17</strain>
    </source>
</reference>
<dbReference type="OMA" id="RVHERAM"/>
<feature type="region of interest" description="Disordered" evidence="1">
    <location>
        <begin position="286"/>
        <end position="340"/>
    </location>
</feature>